<dbReference type="AlphaFoldDB" id="A0AAD3CW83"/>
<dbReference type="PANTHER" id="PTHR15555">
    <property type="entry name" value="ZINC FINGER HIT DOMAIN CONTAINING PROTEIN 2 PROTEIN FON -RELATED"/>
    <property type="match status" value="1"/>
</dbReference>
<feature type="domain" description="HIT-type" evidence="2">
    <location>
        <begin position="45"/>
        <end position="88"/>
    </location>
</feature>
<evidence type="ECO:0000256" key="1">
    <source>
        <dbReference type="PROSITE-ProRule" id="PRU00453"/>
    </source>
</evidence>
<dbReference type="PANTHER" id="PTHR15555:SF0">
    <property type="entry name" value="ZINC FINGER HIT DOMAIN-CONTAINING PROTEIN 2"/>
    <property type="match status" value="1"/>
</dbReference>
<proteinExistence type="predicted"/>
<evidence type="ECO:0000259" key="2">
    <source>
        <dbReference type="PROSITE" id="PS51083"/>
    </source>
</evidence>
<keyword evidence="1" id="KW-0862">Zinc</keyword>
<dbReference type="CDD" id="cd23024">
    <property type="entry name" value="zf-HIT_ZNHIT2-3"/>
    <property type="match status" value="1"/>
</dbReference>
<keyword evidence="4" id="KW-1185">Reference proteome</keyword>
<organism evidence="3 4">
    <name type="scientific">Chaetoceros tenuissimus</name>
    <dbReference type="NCBI Taxonomy" id="426638"/>
    <lineage>
        <taxon>Eukaryota</taxon>
        <taxon>Sar</taxon>
        <taxon>Stramenopiles</taxon>
        <taxon>Ochrophyta</taxon>
        <taxon>Bacillariophyta</taxon>
        <taxon>Coscinodiscophyceae</taxon>
        <taxon>Chaetocerotophycidae</taxon>
        <taxon>Chaetocerotales</taxon>
        <taxon>Chaetocerotaceae</taxon>
        <taxon>Chaetoceros</taxon>
    </lineage>
</organism>
<dbReference type="EMBL" id="BLLK01000045">
    <property type="protein sequence ID" value="GFH52326.1"/>
    <property type="molecule type" value="Genomic_DNA"/>
</dbReference>
<dbReference type="Proteomes" id="UP001054902">
    <property type="component" value="Unassembled WGS sequence"/>
</dbReference>
<dbReference type="GO" id="GO:0008270">
    <property type="term" value="F:zinc ion binding"/>
    <property type="evidence" value="ECO:0007669"/>
    <property type="project" value="UniProtKB-UniRule"/>
</dbReference>
<keyword evidence="1" id="KW-0479">Metal-binding</keyword>
<evidence type="ECO:0000313" key="4">
    <source>
        <dbReference type="Proteomes" id="UP001054902"/>
    </source>
</evidence>
<dbReference type="InterPro" id="IPR007529">
    <property type="entry name" value="Znf_HIT"/>
</dbReference>
<keyword evidence="1" id="KW-0863">Zinc-finger</keyword>
<evidence type="ECO:0000313" key="3">
    <source>
        <dbReference type="EMBL" id="GFH52326.1"/>
    </source>
</evidence>
<gene>
    <name evidence="3" type="ORF">CTEN210_08802</name>
</gene>
<comment type="caution">
    <text evidence="3">The sequence shown here is derived from an EMBL/GenBank/DDBJ whole genome shotgun (WGS) entry which is preliminary data.</text>
</comment>
<name>A0AAD3CW83_9STRA</name>
<protein>
    <recommendedName>
        <fullName evidence="2">HIT-type domain-containing protein</fullName>
    </recommendedName>
</protein>
<dbReference type="InterPro" id="IPR039646">
    <property type="entry name" value="ZNHIT2"/>
</dbReference>
<dbReference type="Gene3D" id="3.30.60.190">
    <property type="match status" value="1"/>
</dbReference>
<accession>A0AAD3CW83</accession>
<reference evidence="3 4" key="1">
    <citation type="journal article" date="2021" name="Sci. Rep.">
        <title>The genome of the diatom Chaetoceros tenuissimus carries an ancient integrated fragment of an extant virus.</title>
        <authorList>
            <person name="Hongo Y."/>
            <person name="Kimura K."/>
            <person name="Takaki Y."/>
            <person name="Yoshida Y."/>
            <person name="Baba S."/>
            <person name="Kobayashi G."/>
            <person name="Nagasaki K."/>
            <person name="Hano T."/>
            <person name="Tomaru Y."/>
        </authorList>
    </citation>
    <scope>NUCLEOTIDE SEQUENCE [LARGE SCALE GENOMIC DNA]</scope>
    <source>
        <strain evidence="3 4">NIES-3715</strain>
    </source>
</reference>
<dbReference type="PROSITE" id="PS51083">
    <property type="entry name" value="ZF_HIT"/>
    <property type="match status" value="1"/>
</dbReference>
<sequence>MSRPPINLPKVNPKWKRSFKSTDILPTSVAQISNDLLMEADQIICPVCNKNEARYTCPKCSVPYCSIDCYKIHDLLSNDGERSGGGRCTESFYREKVKEVTDLHVKDEKNTSQMRDALTRTFYNEGGLVSENNEEESIDPNEKITLTDEELMELASCGLTLEDTDEDVINDNSDQILQMLPTHIREKFEEAVKRGEVSDLVNEWQPFWIRENGKLEFDSMLEDRIISIPVIPVKASVKDVLRNNICELVYMAAWTLRLFSNATVEIFDERRNEEVATFFMHHSKVLSNDEKYEGLEHVLVRCTSESSNFTSNRSKSSIDWKLLVNDCIHICKHRRMILKLLFEMIDIIDNGRKRLKHKEDKESKYLRKQLFLSKKKIEYYLSFCQSHWDAVAFDVVNCIQEWMVQWALEDKEDILTNTLLSKIQGISSSSESLQKTNGIKLHNQEPLIVPIETTKKSNV</sequence>
<dbReference type="Pfam" id="PF04438">
    <property type="entry name" value="zf-HIT"/>
    <property type="match status" value="1"/>
</dbReference>
<dbReference type="SUPFAM" id="SSF144232">
    <property type="entry name" value="HIT/MYND zinc finger-like"/>
    <property type="match status" value="1"/>
</dbReference>